<feature type="non-terminal residue" evidence="10">
    <location>
        <position position="1"/>
    </location>
</feature>
<feature type="non-terminal residue" evidence="10">
    <location>
        <position position="694"/>
    </location>
</feature>
<feature type="compositionally biased region" description="Low complexity" evidence="8">
    <location>
        <begin position="594"/>
        <end position="613"/>
    </location>
</feature>
<organism evidence="10 11">
    <name type="scientific">Coemansia brasiliensis</name>
    <dbReference type="NCBI Taxonomy" id="2650707"/>
    <lineage>
        <taxon>Eukaryota</taxon>
        <taxon>Fungi</taxon>
        <taxon>Fungi incertae sedis</taxon>
        <taxon>Zoopagomycota</taxon>
        <taxon>Kickxellomycotina</taxon>
        <taxon>Kickxellomycetes</taxon>
        <taxon>Kickxellales</taxon>
        <taxon>Kickxellaceae</taxon>
        <taxon>Coemansia</taxon>
    </lineage>
</organism>
<keyword evidence="2 6" id="KW-0547">Nucleotide-binding</keyword>
<dbReference type="Gene3D" id="3.40.850.10">
    <property type="entry name" value="Kinesin motor domain"/>
    <property type="match status" value="1"/>
</dbReference>
<feature type="region of interest" description="Disordered" evidence="8">
    <location>
        <begin position="1"/>
        <end position="23"/>
    </location>
</feature>
<comment type="caution">
    <text evidence="10">The sequence shown here is derived from an EMBL/GenBank/DDBJ whole genome shotgun (WGS) entry which is preliminary data.</text>
</comment>
<feature type="compositionally biased region" description="Polar residues" evidence="8">
    <location>
        <begin position="568"/>
        <end position="581"/>
    </location>
</feature>
<dbReference type="GO" id="GO:0003777">
    <property type="term" value="F:microtubule motor activity"/>
    <property type="evidence" value="ECO:0007669"/>
    <property type="project" value="InterPro"/>
</dbReference>
<dbReference type="InterPro" id="IPR027640">
    <property type="entry name" value="Kinesin-like_fam"/>
</dbReference>
<dbReference type="AlphaFoldDB" id="A0A9W8LWY5"/>
<keyword evidence="4 6" id="KW-0505">Motor protein</keyword>
<dbReference type="PANTHER" id="PTHR47971">
    <property type="entry name" value="KINESIN-RELATED PROTEIN 6"/>
    <property type="match status" value="1"/>
</dbReference>
<dbReference type="InterPro" id="IPR027417">
    <property type="entry name" value="P-loop_NTPase"/>
</dbReference>
<dbReference type="Pfam" id="PF00225">
    <property type="entry name" value="Kinesin"/>
    <property type="match status" value="1"/>
</dbReference>
<dbReference type="PRINTS" id="PR00380">
    <property type="entry name" value="KINESINHEAVY"/>
</dbReference>
<dbReference type="InterPro" id="IPR001752">
    <property type="entry name" value="Kinesin_motor_dom"/>
</dbReference>
<dbReference type="CDD" id="cd01367">
    <property type="entry name" value="KISc_KIF2_like"/>
    <property type="match status" value="1"/>
</dbReference>
<evidence type="ECO:0000256" key="2">
    <source>
        <dbReference type="ARBA" id="ARBA00022741"/>
    </source>
</evidence>
<dbReference type="GO" id="GO:0008017">
    <property type="term" value="F:microtubule binding"/>
    <property type="evidence" value="ECO:0007669"/>
    <property type="project" value="InterPro"/>
</dbReference>
<keyword evidence="1 7" id="KW-0493">Microtubule</keyword>
<dbReference type="Proteomes" id="UP001139887">
    <property type="component" value="Unassembled WGS sequence"/>
</dbReference>
<dbReference type="PROSITE" id="PS00411">
    <property type="entry name" value="KINESIN_MOTOR_1"/>
    <property type="match status" value="1"/>
</dbReference>
<dbReference type="FunFam" id="3.40.850.10:FF:000012">
    <property type="entry name" value="Kinesin-like protein"/>
    <property type="match status" value="1"/>
</dbReference>
<keyword evidence="11" id="KW-1185">Reference proteome</keyword>
<evidence type="ECO:0000313" key="11">
    <source>
        <dbReference type="Proteomes" id="UP001139887"/>
    </source>
</evidence>
<evidence type="ECO:0000313" key="10">
    <source>
        <dbReference type="EMBL" id="KAJ2844568.1"/>
    </source>
</evidence>
<evidence type="ECO:0000259" key="9">
    <source>
        <dbReference type="PROSITE" id="PS50067"/>
    </source>
</evidence>
<dbReference type="GO" id="GO:0005524">
    <property type="term" value="F:ATP binding"/>
    <property type="evidence" value="ECO:0007669"/>
    <property type="project" value="UniProtKB-UniRule"/>
</dbReference>
<dbReference type="PANTHER" id="PTHR47971:SF20">
    <property type="entry name" value="KINESIN-LIKE PROTEIN KIF24"/>
    <property type="match status" value="1"/>
</dbReference>
<feature type="compositionally biased region" description="Polar residues" evidence="8">
    <location>
        <begin position="406"/>
        <end position="423"/>
    </location>
</feature>
<evidence type="ECO:0000256" key="6">
    <source>
        <dbReference type="PROSITE-ProRule" id="PRU00283"/>
    </source>
</evidence>
<dbReference type="PROSITE" id="PS50067">
    <property type="entry name" value="KINESIN_MOTOR_2"/>
    <property type="match status" value="1"/>
</dbReference>
<dbReference type="InterPro" id="IPR036961">
    <property type="entry name" value="Kinesin_motor_dom_sf"/>
</dbReference>
<comment type="similarity">
    <text evidence="5">Belongs to the TRAFAC class myosin-kinesin ATPase superfamily. Kinesin family. KIN-13 subfamily.</text>
</comment>
<feature type="region of interest" description="Disordered" evidence="8">
    <location>
        <begin position="451"/>
        <end position="479"/>
    </location>
</feature>
<protein>
    <recommendedName>
        <fullName evidence="7">Kinesin-like protein</fullName>
    </recommendedName>
</protein>
<reference evidence="10" key="1">
    <citation type="submission" date="2022-07" db="EMBL/GenBank/DDBJ databases">
        <title>Phylogenomic reconstructions and comparative analyses of Kickxellomycotina fungi.</title>
        <authorList>
            <person name="Reynolds N.K."/>
            <person name="Stajich J.E."/>
            <person name="Barry K."/>
            <person name="Grigoriev I.V."/>
            <person name="Crous P."/>
            <person name="Smith M.E."/>
        </authorList>
    </citation>
    <scope>NUCLEOTIDE SEQUENCE</scope>
    <source>
        <strain evidence="10">NRRL 1566</strain>
    </source>
</reference>
<accession>A0A9W8LWY5</accession>
<evidence type="ECO:0000256" key="4">
    <source>
        <dbReference type="ARBA" id="ARBA00023175"/>
    </source>
</evidence>
<sequence length="694" mass="76925">GLRPKTAHRSLRDDTSSGLAPIRELPSNLNDKIRVCVRKRPLSSKEREKAEKDVVVINSNRSLSIMEPKVKVDLTKYIEESRFKFDEVFDEHASNTQVYERTAKPLVDYIFSGGNATCFAYGQTGSGKTYTMMDTHNGLYIKAAQDIFALLSRPENQHLQAFLVFYEIYLTNLFDLLNNRKKLFAREDSNQNVCIQGVREVLIQSPEDLLSVFEYGNNCRSTGSTGANADSSRSHAIMQISLKDTSKRRPMQVGKLSFIDLAGNERGSDRGDKTDKQTMMEGAEINKGLLALKECIRALDLKQKHQPFRQSKLTQVLKDSFIGNSRACMIANISPNTNNCDNTLNTLRYAERVKAMKPGGSMGGDTMPAITESTRDVEDYFSNEYDDPTYEDDSRERALEGDFNYSDAQIPNQSGGMAEFQSSTHDAFQDEEYSQRNSIDDEFASVSSTYYHNQRQQPHASESRVSFEDPLDQISDDAPSLMDEQPAFLDEVKAPLRSPRMYGSPAAKSFVSSRMVKSPTKKLRAPSQLATGSRLPAFGRSNSISFEAASSEEQPLSPSNRDMLFGQPSASTRSRGNTHSSGVGGDRGYHDESSPVPYSSNSSDPSDTYNSPDEPVSTVPESKPNEAVDSLDASSKTDVDTLAGSFGGLRIGDVDALVKLHRSEIRATTEACKEETMLISAYSAFSYSQLAQHS</sequence>
<evidence type="ECO:0000256" key="5">
    <source>
        <dbReference type="ARBA" id="ARBA00061030"/>
    </source>
</evidence>
<evidence type="ECO:0000256" key="8">
    <source>
        <dbReference type="SAM" id="MobiDB-lite"/>
    </source>
</evidence>
<name>A0A9W8LWY5_9FUNG</name>
<dbReference type="GO" id="GO:0005874">
    <property type="term" value="C:microtubule"/>
    <property type="evidence" value="ECO:0007669"/>
    <property type="project" value="UniProtKB-KW"/>
</dbReference>
<feature type="compositionally biased region" description="Polar residues" evidence="8">
    <location>
        <begin position="551"/>
        <end position="560"/>
    </location>
</feature>
<evidence type="ECO:0000256" key="7">
    <source>
        <dbReference type="RuleBase" id="RU000394"/>
    </source>
</evidence>
<keyword evidence="3 6" id="KW-0067">ATP-binding</keyword>
<dbReference type="GO" id="GO:0007019">
    <property type="term" value="P:microtubule depolymerization"/>
    <property type="evidence" value="ECO:0007669"/>
    <property type="project" value="TreeGrafter"/>
</dbReference>
<dbReference type="SUPFAM" id="SSF52540">
    <property type="entry name" value="P-loop containing nucleoside triphosphate hydrolases"/>
    <property type="match status" value="1"/>
</dbReference>
<dbReference type="GO" id="GO:0007018">
    <property type="term" value="P:microtubule-based movement"/>
    <property type="evidence" value="ECO:0007669"/>
    <property type="project" value="InterPro"/>
</dbReference>
<evidence type="ECO:0000256" key="1">
    <source>
        <dbReference type="ARBA" id="ARBA00022701"/>
    </source>
</evidence>
<evidence type="ECO:0000256" key="3">
    <source>
        <dbReference type="ARBA" id="ARBA00022840"/>
    </source>
</evidence>
<dbReference type="OrthoDB" id="3176171at2759"/>
<dbReference type="EMBL" id="JANBUW010001043">
    <property type="protein sequence ID" value="KAJ2844568.1"/>
    <property type="molecule type" value="Genomic_DNA"/>
</dbReference>
<feature type="domain" description="Kinesin motor" evidence="9">
    <location>
        <begin position="32"/>
        <end position="356"/>
    </location>
</feature>
<proteinExistence type="inferred from homology"/>
<feature type="compositionally biased region" description="Polar residues" evidence="8">
    <location>
        <begin position="451"/>
        <end position="460"/>
    </location>
</feature>
<feature type="region of interest" description="Disordered" evidence="8">
    <location>
        <begin position="498"/>
        <end position="638"/>
    </location>
</feature>
<dbReference type="SMART" id="SM00129">
    <property type="entry name" value="KISc"/>
    <property type="match status" value="1"/>
</dbReference>
<gene>
    <name evidence="10" type="ORF">IWW36_005134</name>
</gene>
<feature type="binding site" evidence="6">
    <location>
        <begin position="122"/>
        <end position="129"/>
    </location>
    <ligand>
        <name>ATP</name>
        <dbReference type="ChEBI" id="CHEBI:30616"/>
    </ligand>
</feature>
<dbReference type="InterPro" id="IPR019821">
    <property type="entry name" value="Kinesin_motor_CS"/>
</dbReference>
<feature type="region of interest" description="Disordered" evidence="8">
    <location>
        <begin position="403"/>
        <end position="423"/>
    </location>
</feature>